<name>A0A1X9NI60_9GAMM</name>
<dbReference type="EMBL" id="CP019343">
    <property type="protein sequence ID" value="ARN74587.1"/>
    <property type="molecule type" value="Genomic_DNA"/>
</dbReference>
<organism evidence="3 4">
    <name type="scientific">Oceanicoccus sagamiensis</name>
    <dbReference type="NCBI Taxonomy" id="716816"/>
    <lineage>
        <taxon>Bacteria</taxon>
        <taxon>Pseudomonadati</taxon>
        <taxon>Pseudomonadota</taxon>
        <taxon>Gammaproteobacteria</taxon>
        <taxon>Cellvibrionales</taxon>
        <taxon>Spongiibacteraceae</taxon>
        <taxon>Oceanicoccus</taxon>
    </lineage>
</organism>
<dbReference type="STRING" id="716816.BST96_10915"/>
<dbReference type="Proteomes" id="UP000193450">
    <property type="component" value="Chromosome"/>
</dbReference>
<evidence type="ECO:0000256" key="1">
    <source>
        <dbReference type="SAM" id="MobiDB-lite"/>
    </source>
</evidence>
<protein>
    <recommendedName>
        <fullName evidence="5">Alginate export domain-containing protein</fullName>
    </recommendedName>
</protein>
<accession>A0A1X9NI60</accession>
<keyword evidence="4" id="KW-1185">Reference proteome</keyword>
<dbReference type="KEGG" id="osg:BST96_10915"/>
<keyword evidence="2" id="KW-0732">Signal</keyword>
<dbReference type="AlphaFoldDB" id="A0A1X9NI60"/>
<evidence type="ECO:0000313" key="4">
    <source>
        <dbReference type="Proteomes" id="UP000193450"/>
    </source>
</evidence>
<evidence type="ECO:0008006" key="5">
    <source>
        <dbReference type="Google" id="ProtNLM"/>
    </source>
</evidence>
<proteinExistence type="predicted"/>
<sequence>MMKKISITTAAALGLSMLLTAPGSTAQTQDNCVEASQAEESGRSAKRRRSSKQVICEPSVETEVVSKSESSSRRRTAEADPSRARKPNPVSPIPRPRVEDYVASVPIPDRWRIVDSLGYEDNWYDPYHRNTLKGDKPVYGEDWFFNLGIISDSVYEKREVPTPVGGSSTRKPGGIDVFGSSDQWLLNQNLAMEFVWYKGDTVFRPPDYEFRIIPVINYNYVNLDEVQGINVDPGRDDTRHDHHIGLQAAFVDVHLRNVSDRFDFDSLRVGIQPFSSDFRGFLFQDNQFGIRLFGNRDNNIFQYNLALFQRMEKDTNSGLNDHGESFRDDYVFAANLYWQDLWVKGFMSQVTLIHNHNDEEGEFFFDNNGFIARPASLGREVPRGYDVTYIGYNGDGHIGRLNLTASAYFAFGETDPGVFVDEKVDIEAAFFAAELSMDFDWFRPRASFLYGSGDDDPFDDKATGFDAIFENPQFAGSDNSYWIRQNVPLIGGGRIALSQRNGVLNSMRSSKELGQSNFTNPGIILMGLGFDMDLTPELRLSGNFNQLYFDETEVLEVARNQGSIDDEIGQDLSLALIYRPYMSQNVVLRASYARLLPGDGYDDLFEDEDADYFLFNLILTY</sequence>
<feature type="signal peptide" evidence="2">
    <location>
        <begin position="1"/>
        <end position="26"/>
    </location>
</feature>
<dbReference type="RefSeq" id="WP_085758734.1">
    <property type="nucleotide sequence ID" value="NZ_CP019343.1"/>
</dbReference>
<evidence type="ECO:0000313" key="3">
    <source>
        <dbReference type="EMBL" id="ARN74587.1"/>
    </source>
</evidence>
<feature type="chain" id="PRO_5012643371" description="Alginate export domain-containing protein" evidence="2">
    <location>
        <begin position="27"/>
        <end position="621"/>
    </location>
</feature>
<feature type="compositionally biased region" description="Basic and acidic residues" evidence="1">
    <location>
        <begin position="64"/>
        <end position="83"/>
    </location>
</feature>
<reference evidence="3 4" key="1">
    <citation type="submission" date="2016-11" db="EMBL/GenBank/DDBJ databases">
        <title>Trade-off between light-utilization and light-protection in marine flavobacteria.</title>
        <authorList>
            <person name="Kumagai Y."/>
        </authorList>
    </citation>
    <scope>NUCLEOTIDE SEQUENCE [LARGE SCALE GENOMIC DNA]</scope>
    <source>
        <strain evidence="3 4">NBRC 107125</strain>
    </source>
</reference>
<evidence type="ECO:0000256" key="2">
    <source>
        <dbReference type="SAM" id="SignalP"/>
    </source>
</evidence>
<feature type="region of interest" description="Disordered" evidence="1">
    <location>
        <begin position="23"/>
        <end position="96"/>
    </location>
</feature>
<gene>
    <name evidence="3" type="ORF">BST96_10915</name>
</gene>